<accession>A0A381V1D8</accession>
<dbReference type="InterPro" id="IPR013630">
    <property type="entry name" value="Methyltransf_Zn-bd_dom_put"/>
</dbReference>
<proteinExistence type="predicted"/>
<evidence type="ECO:0000259" key="1">
    <source>
        <dbReference type="Pfam" id="PF08421"/>
    </source>
</evidence>
<dbReference type="PANTHER" id="PTHR43861:SF5">
    <property type="entry name" value="BLL5978 PROTEIN"/>
    <property type="match status" value="1"/>
</dbReference>
<reference evidence="3" key="1">
    <citation type="submission" date="2018-05" db="EMBL/GenBank/DDBJ databases">
        <authorList>
            <person name="Lanie J.A."/>
            <person name="Ng W.-L."/>
            <person name="Kazmierczak K.M."/>
            <person name="Andrzejewski T.M."/>
            <person name="Davidsen T.M."/>
            <person name="Wayne K.J."/>
            <person name="Tettelin H."/>
            <person name="Glass J.I."/>
            <person name="Rusch D."/>
            <person name="Podicherti R."/>
            <person name="Tsui H.-C.T."/>
            <person name="Winkler M.E."/>
        </authorList>
    </citation>
    <scope>NUCLEOTIDE SEQUENCE</scope>
</reference>
<gene>
    <name evidence="3" type="ORF">METZ01_LOCUS87070</name>
</gene>
<dbReference type="Pfam" id="PF08484">
    <property type="entry name" value="Methyltransf_14"/>
    <property type="match status" value="1"/>
</dbReference>
<dbReference type="Gene3D" id="3.40.50.150">
    <property type="entry name" value="Vaccinia Virus protein VP39"/>
    <property type="match status" value="1"/>
</dbReference>
<dbReference type="InterPro" id="IPR013691">
    <property type="entry name" value="MeTrfase_14"/>
</dbReference>
<sequence>VNLIDFCDLGQAPLSNSLVPAFQLGQHEIWYPLKIKVCVECLLVQTQDFIEAHDIFTSDYVYFSSYSSTWIKHAENFVQKAIKSYNLNHNSFVVEIASNDGYLLQFVKKSGIPCLGIEPAEETSVIAENKGINVINDFFSLQLSGEIVEKYGKADLVVANNVLAHVPDPENILRGVYILLKTTGVASVEFHSVKELMQRQAIDTIYHEHFSYYSLHSFKKLAESARLKVVDVQELDSHGGSLRIFLTKDNSIHDVSNRVSDVIASEYEMGLEDINTYRKFSDNIIDIKHACINFLLNAKKEGLKVAGYGAAAKASTLLNYTGITTNLIPFIADKSPSKVGKYIPGCRIPIVDVAELIKFEPDYIIIFPWNIKNEVISELSPRLSKKVKFFQLAPEVVLLQ</sequence>
<protein>
    <recommendedName>
        <fullName evidence="4">C-methyltransferase domain-containing protein</fullName>
    </recommendedName>
</protein>
<evidence type="ECO:0000259" key="2">
    <source>
        <dbReference type="Pfam" id="PF08484"/>
    </source>
</evidence>
<feature type="non-terminal residue" evidence="3">
    <location>
        <position position="1"/>
    </location>
</feature>
<organism evidence="3">
    <name type="scientific">marine metagenome</name>
    <dbReference type="NCBI Taxonomy" id="408172"/>
    <lineage>
        <taxon>unclassified sequences</taxon>
        <taxon>metagenomes</taxon>
        <taxon>ecological metagenomes</taxon>
    </lineage>
</organism>
<dbReference type="Gene3D" id="3.40.50.720">
    <property type="entry name" value="NAD(P)-binding Rossmann-like Domain"/>
    <property type="match status" value="1"/>
</dbReference>
<evidence type="ECO:0008006" key="4">
    <source>
        <dbReference type="Google" id="ProtNLM"/>
    </source>
</evidence>
<dbReference type="InterPro" id="IPR038576">
    <property type="entry name" value="Methyltransf_Zn-bd_dom_put_sf"/>
</dbReference>
<name>A0A381V1D8_9ZZZZ</name>
<feature type="domain" description="C-methyltransferase" evidence="2">
    <location>
        <begin position="237"/>
        <end position="390"/>
    </location>
</feature>
<dbReference type="EMBL" id="UINC01007601">
    <property type="protein sequence ID" value="SVA34216.1"/>
    <property type="molecule type" value="Genomic_DNA"/>
</dbReference>
<dbReference type="SUPFAM" id="SSF53335">
    <property type="entry name" value="S-adenosyl-L-methionine-dependent methyltransferases"/>
    <property type="match status" value="1"/>
</dbReference>
<dbReference type="AlphaFoldDB" id="A0A381V1D8"/>
<evidence type="ECO:0000313" key="3">
    <source>
        <dbReference type="EMBL" id="SVA34216.1"/>
    </source>
</evidence>
<dbReference type="Pfam" id="PF08421">
    <property type="entry name" value="Methyltransf_13"/>
    <property type="match status" value="1"/>
</dbReference>
<feature type="domain" description="Methyltransferase putative zinc binding" evidence="1">
    <location>
        <begin position="3"/>
        <end position="56"/>
    </location>
</feature>
<dbReference type="Pfam" id="PF13489">
    <property type="entry name" value="Methyltransf_23"/>
    <property type="match status" value="1"/>
</dbReference>
<dbReference type="InterPro" id="IPR029063">
    <property type="entry name" value="SAM-dependent_MTases_sf"/>
</dbReference>
<dbReference type="Gene3D" id="6.20.50.110">
    <property type="entry name" value="Methyltransferase, zinc-binding domain"/>
    <property type="match status" value="1"/>
</dbReference>
<dbReference type="PANTHER" id="PTHR43861">
    <property type="entry name" value="TRANS-ACONITATE 2-METHYLTRANSFERASE-RELATED"/>
    <property type="match status" value="1"/>
</dbReference>